<dbReference type="InterPro" id="IPR052028">
    <property type="entry name" value="HipA_Ser/Thr_kinase"/>
</dbReference>
<dbReference type="EMBL" id="PQVG01000006">
    <property type="protein sequence ID" value="POY38703.1"/>
    <property type="molecule type" value="Genomic_DNA"/>
</dbReference>
<dbReference type="AlphaFoldDB" id="A0A2S5A9B0"/>
<evidence type="ECO:0000256" key="2">
    <source>
        <dbReference type="ARBA" id="ARBA00022679"/>
    </source>
</evidence>
<accession>A0A2S5A9B0</accession>
<gene>
    <name evidence="5" type="ORF">C3L50_11215</name>
</gene>
<dbReference type="GO" id="GO:0004674">
    <property type="term" value="F:protein serine/threonine kinase activity"/>
    <property type="evidence" value="ECO:0007669"/>
    <property type="project" value="TreeGrafter"/>
</dbReference>
<reference evidence="5 6" key="1">
    <citation type="submission" date="2018-01" db="EMBL/GenBank/DDBJ databases">
        <authorList>
            <person name="Gaut B.S."/>
            <person name="Morton B.R."/>
            <person name="Clegg M.T."/>
            <person name="Duvall M.R."/>
        </authorList>
    </citation>
    <scope>NUCLEOTIDE SEQUENCE [LARGE SCALE GENOMIC DNA]</scope>
    <source>
        <strain evidence="5 6">HR-AY</strain>
    </source>
</reference>
<name>A0A2S5A9B0_9FLAO</name>
<evidence type="ECO:0000313" key="5">
    <source>
        <dbReference type="EMBL" id="POY38703.1"/>
    </source>
</evidence>
<comment type="caution">
    <text evidence="5">The sequence shown here is derived from an EMBL/GenBank/DDBJ whole genome shotgun (WGS) entry which is preliminary data.</text>
</comment>
<dbReference type="Gene3D" id="1.10.1070.20">
    <property type="match status" value="1"/>
</dbReference>
<protein>
    <submittedName>
        <fullName evidence="5">Type II toxin-antitoxin system HipA family toxin</fullName>
    </submittedName>
</protein>
<dbReference type="Proteomes" id="UP000237310">
    <property type="component" value="Unassembled WGS sequence"/>
</dbReference>
<evidence type="ECO:0000259" key="4">
    <source>
        <dbReference type="Pfam" id="PF07804"/>
    </source>
</evidence>
<keyword evidence="2" id="KW-0808">Transferase</keyword>
<dbReference type="RefSeq" id="WP_103806278.1">
    <property type="nucleotide sequence ID" value="NZ_PQVG01000006.1"/>
</dbReference>
<evidence type="ECO:0000256" key="1">
    <source>
        <dbReference type="ARBA" id="ARBA00010164"/>
    </source>
</evidence>
<sequence>MNRCPITYELCGTEKYSQKGLRLIAPKLTVLNDLPLSAAEQRQEAANRAKKLSIQGVQPKLSAVISVVNHQFEIVDQFGNYIIKPQNDIFPELPENEDLTMKMAKVYGLDVPFHGLIYSKDRSLSYFIKRFDRYGKGKKFATEDFAQLTDHSRDTKYNYTMEKLVKVIDEFCTFPAIEKADFFKRVLFCFITGNEDMHLKNFSVITKAGKTTLTPIYDFLNSSIAIKNPEDELALSLKGKMSNFKSSDFIDYYAKEHLGLTDKTIDAVLLDMNKSTSKWIELIEISFLSNAMKEKYLNLMKNRISRF</sequence>
<dbReference type="PANTHER" id="PTHR37419:SF1">
    <property type="entry name" value="SERINE_THREONINE-PROTEIN KINASE TOXIN HIPA"/>
    <property type="match status" value="1"/>
</dbReference>
<comment type="similarity">
    <text evidence="1">Belongs to the HipA Ser/Thr kinase family.</text>
</comment>
<dbReference type="Pfam" id="PF07804">
    <property type="entry name" value="HipA_C"/>
    <property type="match status" value="1"/>
</dbReference>
<evidence type="ECO:0000256" key="3">
    <source>
        <dbReference type="ARBA" id="ARBA00022777"/>
    </source>
</evidence>
<keyword evidence="3" id="KW-0418">Kinase</keyword>
<feature type="domain" description="HipA-like C-terminal" evidence="4">
    <location>
        <begin position="52"/>
        <end position="279"/>
    </location>
</feature>
<dbReference type="OrthoDB" id="9805913at2"/>
<organism evidence="5 6">
    <name type="scientific">Flavobacterium alvei</name>
    <dbReference type="NCBI Taxonomy" id="2080416"/>
    <lineage>
        <taxon>Bacteria</taxon>
        <taxon>Pseudomonadati</taxon>
        <taxon>Bacteroidota</taxon>
        <taxon>Flavobacteriia</taxon>
        <taxon>Flavobacteriales</taxon>
        <taxon>Flavobacteriaceae</taxon>
        <taxon>Flavobacterium</taxon>
    </lineage>
</organism>
<dbReference type="PANTHER" id="PTHR37419">
    <property type="entry name" value="SERINE/THREONINE-PROTEIN KINASE TOXIN HIPA"/>
    <property type="match status" value="1"/>
</dbReference>
<dbReference type="InterPro" id="IPR012893">
    <property type="entry name" value="HipA-like_C"/>
</dbReference>
<evidence type="ECO:0000313" key="6">
    <source>
        <dbReference type="Proteomes" id="UP000237310"/>
    </source>
</evidence>
<proteinExistence type="inferred from homology"/>
<keyword evidence="6" id="KW-1185">Reference proteome</keyword>
<dbReference type="GO" id="GO:0005829">
    <property type="term" value="C:cytosol"/>
    <property type="evidence" value="ECO:0007669"/>
    <property type="project" value="TreeGrafter"/>
</dbReference>